<dbReference type="AlphaFoldDB" id="A0AAE0EU62"/>
<evidence type="ECO:0000256" key="1">
    <source>
        <dbReference type="SAM" id="MobiDB-lite"/>
    </source>
</evidence>
<comment type="caution">
    <text evidence="2">The sequence shown here is derived from an EMBL/GenBank/DDBJ whole genome shotgun (WGS) entry which is preliminary data.</text>
</comment>
<dbReference type="EMBL" id="LGRX02033673">
    <property type="protein sequence ID" value="KAK3240339.1"/>
    <property type="molecule type" value="Genomic_DNA"/>
</dbReference>
<evidence type="ECO:0000313" key="3">
    <source>
        <dbReference type="Proteomes" id="UP001190700"/>
    </source>
</evidence>
<feature type="compositionally biased region" description="Polar residues" evidence="1">
    <location>
        <begin position="101"/>
        <end position="110"/>
    </location>
</feature>
<organism evidence="2 3">
    <name type="scientific">Cymbomonas tetramitiformis</name>
    <dbReference type="NCBI Taxonomy" id="36881"/>
    <lineage>
        <taxon>Eukaryota</taxon>
        <taxon>Viridiplantae</taxon>
        <taxon>Chlorophyta</taxon>
        <taxon>Pyramimonadophyceae</taxon>
        <taxon>Pyramimonadales</taxon>
        <taxon>Pyramimonadaceae</taxon>
        <taxon>Cymbomonas</taxon>
    </lineage>
</organism>
<gene>
    <name evidence="2" type="ORF">CYMTET_49816</name>
</gene>
<feature type="compositionally biased region" description="Basic and acidic residues" evidence="1">
    <location>
        <begin position="84"/>
        <end position="95"/>
    </location>
</feature>
<dbReference type="Proteomes" id="UP001190700">
    <property type="component" value="Unassembled WGS sequence"/>
</dbReference>
<feature type="compositionally biased region" description="Low complexity" evidence="1">
    <location>
        <begin position="1"/>
        <end position="15"/>
    </location>
</feature>
<reference evidence="2 3" key="1">
    <citation type="journal article" date="2015" name="Genome Biol. Evol.">
        <title>Comparative Genomics of a Bacterivorous Green Alga Reveals Evolutionary Causalities and Consequences of Phago-Mixotrophic Mode of Nutrition.</title>
        <authorList>
            <person name="Burns J.A."/>
            <person name="Paasch A."/>
            <person name="Narechania A."/>
            <person name="Kim E."/>
        </authorList>
    </citation>
    <scope>NUCLEOTIDE SEQUENCE [LARGE SCALE GENOMIC DNA]</scope>
    <source>
        <strain evidence="2 3">PLY_AMNH</strain>
    </source>
</reference>
<name>A0AAE0EU62_9CHLO</name>
<feature type="region of interest" description="Disordered" evidence="1">
    <location>
        <begin position="80"/>
        <end position="110"/>
    </location>
</feature>
<sequence length="110" mass="11201">MGERTPSPASLPAAPDLTVTPAQSAHQGTAMDARMPPPASLPAAPELTVTPAQSAHQGTAMDGRLDALATVAARALANACNPGPDRHPCTKRAPDEPIALSSAQNLHAPW</sequence>
<keyword evidence="3" id="KW-1185">Reference proteome</keyword>
<feature type="region of interest" description="Disordered" evidence="1">
    <location>
        <begin position="1"/>
        <end position="61"/>
    </location>
</feature>
<evidence type="ECO:0000313" key="2">
    <source>
        <dbReference type="EMBL" id="KAK3240339.1"/>
    </source>
</evidence>
<protein>
    <submittedName>
        <fullName evidence="2">Uncharacterized protein</fullName>
    </submittedName>
</protein>
<proteinExistence type="predicted"/>
<accession>A0AAE0EU62</accession>